<feature type="compositionally biased region" description="Basic and acidic residues" evidence="1">
    <location>
        <begin position="138"/>
        <end position="147"/>
    </location>
</feature>
<dbReference type="InterPro" id="IPR051686">
    <property type="entry name" value="Lipoprotein_DolP"/>
</dbReference>
<reference evidence="3 4" key="1">
    <citation type="journal article" date="2013" name="Sci. Rep.">
        <title>Extraordinary expansion of a Sorangium cellulosum genome from an alkaline milieu.</title>
        <authorList>
            <person name="Han K."/>
            <person name="Li Z.F."/>
            <person name="Peng R."/>
            <person name="Zhu L.P."/>
            <person name="Zhou T."/>
            <person name="Wang L.G."/>
            <person name="Li S.G."/>
            <person name="Zhang X.B."/>
            <person name="Hu W."/>
            <person name="Wu Z.H."/>
            <person name="Qin N."/>
            <person name="Li Y.Z."/>
        </authorList>
    </citation>
    <scope>NUCLEOTIDE SEQUENCE [LARGE SCALE GENOMIC DNA]</scope>
    <source>
        <strain evidence="3 4">So0157-2</strain>
    </source>
</reference>
<dbReference type="OrthoDB" id="680465at2"/>
<dbReference type="KEGG" id="scu:SCE1572_32020"/>
<evidence type="ECO:0000313" key="4">
    <source>
        <dbReference type="Proteomes" id="UP000014803"/>
    </source>
</evidence>
<dbReference type="Gene3D" id="3.30.1340.30">
    <property type="match status" value="1"/>
</dbReference>
<organism evidence="3 4">
    <name type="scientific">Sorangium cellulosum So0157-2</name>
    <dbReference type="NCBI Taxonomy" id="1254432"/>
    <lineage>
        <taxon>Bacteria</taxon>
        <taxon>Pseudomonadati</taxon>
        <taxon>Myxococcota</taxon>
        <taxon>Polyangia</taxon>
        <taxon>Polyangiales</taxon>
        <taxon>Polyangiaceae</taxon>
        <taxon>Sorangium</taxon>
    </lineage>
</organism>
<dbReference type="Proteomes" id="UP000014803">
    <property type="component" value="Chromosome"/>
</dbReference>
<dbReference type="PROSITE" id="PS50914">
    <property type="entry name" value="BON"/>
    <property type="match status" value="1"/>
</dbReference>
<dbReference type="SMART" id="SM00749">
    <property type="entry name" value="BON"/>
    <property type="match status" value="1"/>
</dbReference>
<protein>
    <recommendedName>
        <fullName evidence="2">BON domain-containing protein</fullName>
    </recommendedName>
</protein>
<dbReference type="InterPro" id="IPR007055">
    <property type="entry name" value="BON_dom"/>
</dbReference>
<dbReference type="PATRIC" id="fig|1254432.3.peg.7247"/>
<sequence>MGGDVGGSRGRPPKGYKRSDERIREDICDQISDHPDLDASDVEVKVQNGEVVLTGTVRERRFKHQLETLAERISGVTDVRNEIRLYREQQQQGEAKAGGLSSSERSTSERSTAGATGAAAGTSGGATSIGATSTSETKNNESRRNAS</sequence>
<dbReference type="AlphaFoldDB" id="S4XZQ2"/>
<evidence type="ECO:0000256" key="1">
    <source>
        <dbReference type="SAM" id="MobiDB-lite"/>
    </source>
</evidence>
<dbReference type="PANTHER" id="PTHR34606">
    <property type="entry name" value="BON DOMAIN-CONTAINING PROTEIN"/>
    <property type="match status" value="1"/>
</dbReference>
<feature type="region of interest" description="Disordered" evidence="1">
    <location>
        <begin position="87"/>
        <end position="147"/>
    </location>
</feature>
<dbReference type="EMBL" id="CP003969">
    <property type="protein sequence ID" value="AGP38707.1"/>
    <property type="molecule type" value="Genomic_DNA"/>
</dbReference>
<proteinExistence type="predicted"/>
<dbReference type="HOGENOM" id="CLU_1766816_0_0_7"/>
<evidence type="ECO:0000313" key="3">
    <source>
        <dbReference type="EMBL" id="AGP38707.1"/>
    </source>
</evidence>
<feature type="region of interest" description="Disordered" evidence="1">
    <location>
        <begin position="1"/>
        <end position="24"/>
    </location>
</feature>
<dbReference type="eggNOG" id="COG2823">
    <property type="taxonomic scope" value="Bacteria"/>
</dbReference>
<dbReference type="STRING" id="1254432.SCE1572_32020"/>
<dbReference type="PANTHER" id="PTHR34606:SF15">
    <property type="entry name" value="BON DOMAIN-CONTAINING PROTEIN"/>
    <property type="match status" value="1"/>
</dbReference>
<gene>
    <name evidence="3" type="ORF">SCE1572_32020</name>
</gene>
<dbReference type="RefSeq" id="WP_020738308.1">
    <property type="nucleotide sequence ID" value="NC_021658.1"/>
</dbReference>
<dbReference type="InterPro" id="IPR014004">
    <property type="entry name" value="Transpt-assoc_nodulatn_dom_bac"/>
</dbReference>
<dbReference type="Pfam" id="PF04972">
    <property type="entry name" value="BON"/>
    <property type="match status" value="1"/>
</dbReference>
<name>S4XZQ2_SORCE</name>
<evidence type="ECO:0000259" key="2">
    <source>
        <dbReference type="PROSITE" id="PS50914"/>
    </source>
</evidence>
<feature type="compositionally biased region" description="Low complexity" evidence="1">
    <location>
        <begin position="101"/>
        <end position="135"/>
    </location>
</feature>
<accession>S4XZQ2</accession>
<feature type="domain" description="BON" evidence="2">
    <location>
        <begin position="19"/>
        <end position="87"/>
    </location>
</feature>